<organism evidence="2 5">
    <name type="scientific">Plasmodium ovale wallikeri</name>
    <dbReference type="NCBI Taxonomy" id="864142"/>
    <lineage>
        <taxon>Eukaryota</taxon>
        <taxon>Sar</taxon>
        <taxon>Alveolata</taxon>
        <taxon>Apicomplexa</taxon>
        <taxon>Aconoidasida</taxon>
        <taxon>Haemosporida</taxon>
        <taxon>Plasmodiidae</taxon>
        <taxon>Plasmodium</taxon>
        <taxon>Plasmodium (Plasmodium)</taxon>
    </lineage>
</organism>
<feature type="region of interest" description="Disordered" evidence="1">
    <location>
        <begin position="26"/>
        <end position="51"/>
    </location>
</feature>
<reference evidence="5" key="3">
    <citation type="submission" date="2016-05" db="EMBL/GenBank/DDBJ databases">
        <authorList>
            <person name="Naeem R."/>
        </authorList>
    </citation>
    <scope>NUCLEOTIDE SEQUENCE [LARGE SCALE GENOMIC DNA]</scope>
</reference>
<evidence type="ECO:0000313" key="3">
    <source>
        <dbReference type="EMBL" id="SBT32583.1"/>
    </source>
</evidence>
<sequence>MLPIIPSSIALSRHCPLSDVSYQPAHHSFDHCQEPERKKKKKKEPMLNEVGSPAQIGPNLIYHPLWKAHKRLYLSIFSQH</sequence>
<name>A0A1A8YKI2_PLAOA</name>
<proteinExistence type="predicted"/>
<protein>
    <submittedName>
        <fullName evidence="2">Uncharacterized protein</fullName>
    </submittedName>
</protein>
<dbReference type="Proteomes" id="UP000078555">
    <property type="component" value="Unassembled WGS sequence"/>
</dbReference>
<evidence type="ECO:0000313" key="5">
    <source>
        <dbReference type="Proteomes" id="UP000078555"/>
    </source>
</evidence>
<gene>
    <name evidence="2" type="ORF">POVWA1_010170</name>
    <name evidence="3" type="ORF">POVWA2_010390</name>
</gene>
<reference evidence="4" key="1">
    <citation type="submission" date="2016-05" db="EMBL/GenBank/DDBJ databases">
        <authorList>
            <person name="Naeem Raeece"/>
        </authorList>
    </citation>
    <scope>NUCLEOTIDE SEQUENCE [LARGE SCALE GENOMIC DNA]</scope>
</reference>
<evidence type="ECO:0000256" key="1">
    <source>
        <dbReference type="SAM" id="MobiDB-lite"/>
    </source>
</evidence>
<evidence type="ECO:0000313" key="4">
    <source>
        <dbReference type="Proteomes" id="UP000078550"/>
    </source>
</evidence>
<dbReference type="AlphaFoldDB" id="A0A1A8YKI2"/>
<evidence type="ECO:0000313" key="2">
    <source>
        <dbReference type="EMBL" id="SBT32042.1"/>
    </source>
</evidence>
<dbReference type="EMBL" id="FLRD01000032">
    <property type="protein sequence ID" value="SBT32042.1"/>
    <property type="molecule type" value="Genomic_DNA"/>
</dbReference>
<reference evidence="2" key="2">
    <citation type="submission" date="2016-05" db="EMBL/GenBank/DDBJ databases">
        <authorList>
            <person name="Lavstsen T."/>
            <person name="Jespersen J.S."/>
        </authorList>
    </citation>
    <scope>NUCLEOTIDE SEQUENCE [LARGE SCALE GENOMIC DNA]</scope>
</reference>
<keyword evidence="5" id="KW-1185">Reference proteome</keyword>
<dbReference type="EMBL" id="FLRE01000039">
    <property type="protein sequence ID" value="SBT32583.1"/>
    <property type="molecule type" value="Genomic_DNA"/>
</dbReference>
<feature type="compositionally biased region" description="Basic and acidic residues" evidence="1">
    <location>
        <begin position="27"/>
        <end position="37"/>
    </location>
</feature>
<dbReference type="Proteomes" id="UP000078550">
    <property type="component" value="Unassembled WGS sequence"/>
</dbReference>
<accession>A0A1A8YKI2</accession>